<gene>
    <name evidence="2" type="ORF">S01H1_62170</name>
</gene>
<reference evidence="2" key="1">
    <citation type="journal article" date="2014" name="Front. Microbiol.">
        <title>High frequency of phylogenetically diverse reductive dehalogenase-homologous genes in deep subseafloor sedimentary metagenomes.</title>
        <authorList>
            <person name="Kawai M."/>
            <person name="Futagami T."/>
            <person name="Toyoda A."/>
            <person name="Takaki Y."/>
            <person name="Nishi S."/>
            <person name="Hori S."/>
            <person name="Arai W."/>
            <person name="Tsubouchi T."/>
            <person name="Morono Y."/>
            <person name="Uchiyama I."/>
            <person name="Ito T."/>
            <person name="Fujiyama A."/>
            <person name="Inagaki F."/>
            <person name="Takami H."/>
        </authorList>
    </citation>
    <scope>NUCLEOTIDE SEQUENCE</scope>
    <source>
        <strain evidence="2">Expedition CK06-06</strain>
    </source>
</reference>
<feature type="transmembrane region" description="Helical" evidence="1">
    <location>
        <begin position="43"/>
        <end position="61"/>
    </location>
</feature>
<name>X0X9N9_9ZZZZ</name>
<evidence type="ECO:0000313" key="2">
    <source>
        <dbReference type="EMBL" id="GAG39785.1"/>
    </source>
</evidence>
<keyword evidence="1" id="KW-1133">Transmembrane helix</keyword>
<feature type="non-terminal residue" evidence="2">
    <location>
        <position position="1"/>
    </location>
</feature>
<proteinExistence type="predicted"/>
<organism evidence="2">
    <name type="scientific">marine sediment metagenome</name>
    <dbReference type="NCBI Taxonomy" id="412755"/>
    <lineage>
        <taxon>unclassified sequences</taxon>
        <taxon>metagenomes</taxon>
        <taxon>ecological metagenomes</taxon>
    </lineage>
</organism>
<accession>X0X9N9</accession>
<dbReference type="EMBL" id="BARS01040818">
    <property type="protein sequence ID" value="GAG39785.1"/>
    <property type="molecule type" value="Genomic_DNA"/>
</dbReference>
<protein>
    <submittedName>
        <fullName evidence="2">Uncharacterized protein</fullName>
    </submittedName>
</protein>
<evidence type="ECO:0000256" key="1">
    <source>
        <dbReference type="SAM" id="Phobius"/>
    </source>
</evidence>
<dbReference type="AlphaFoldDB" id="X0X9N9"/>
<comment type="caution">
    <text evidence="2">The sequence shown here is derived from an EMBL/GenBank/DDBJ whole genome shotgun (WGS) entry which is preliminary data.</text>
</comment>
<keyword evidence="1" id="KW-0812">Transmembrane</keyword>
<keyword evidence="1" id="KW-0472">Membrane</keyword>
<sequence>LLIFVFGLFMASFVVLIMDLTSTKRNNNRPPDEKLPKLGKYSFLFNLFALLLLVVVSFSYGL</sequence>
<feature type="transmembrane region" description="Helical" evidence="1">
    <location>
        <begin position="6"/>
        <end position="22"/>
    </location>
</feature>